<evidence type="ECO:0000256" key="1">
    <source>
        <dbReference type="ARBA" id="ARBA00010116"/>
    </source>
</evidence>
<name>A0A126R3W4_METOL</name>
<dbReference type="Proteomes" id="UP000066376">
    <property type="component" value="Chromosome"/>
</dbReference>
<reference evidence="5" key="2">
    <citation type="submission" date="2016-02" db="EMBL/GenBank/DDBJ databases">
        <title>The draft genome sequence of the rumen methanogen Methanobrevibacter olleyae YLM1.</title>
        <authorList>
            <consortium name="New Zealand Agricultural Greenhouse Gas Research Centre/Pastoral Greenhouse Gas Research Consortium"/>
            <person name="Kelly W.J."/>
            <person name="Li D."/>
            <person name="Lambie S.C."/>
            <person name="Attwood G.T."/>
            <person name="Altermann E."/>
            <person name="Leahy S.C."/>
        </authorList>
    </citation>
    <scope>NUCLEOTIDE SEQUENCE [LARGE SCALE GENOMIC DNA]</scope>
    <source>
        <strain evidence="5">YLM1</strain>
    </source>
</reference>
<dbReference type="Gene3D" id="2.60.40.10">
    <property type="entry name" value="Immunoglobulins"/>
    <property type="match status" value="2"/>
</dbReference>
<comment type="similarity">
    <text evidence="1">Belongs to the intimin/invasin family.</text>
</comment>
<dbReference type="InterPro" id="IPR008964">
    <property type="entry name" value="Invasin/intimin_cell_adhesion"/>
</dbReference>
<evidence type="ECO:0000259" key="2">
    <source>
        <dbReference type="SMART" id="SM00634"/>
    </source>
</evidence>
<feature type="domain" description="Big-1" evidence="2">
    <location>
        <begin position="900"/>
        <end position="983"/>
    </location>
</feature>
<dbReference type="InterPro" id="IPR012334">
    <property type="entry name" value="Pectin_lyas_fold"/>
</dbReference>
<dbReference type="InterPro" id="IPR006626">
    <property type="entry name" value="PbH1"/>
</dbReference>
<protein>
    <submittedName>
        <fullName evidence="3">Adhesin-like protein</fullName>
    </submittedName>
    <submittedName>
        <fullName evidence="4">Right handed beta helix region</fullName>
    </submittedName>
</protein>
<reference evidence="4" key="4">
    <citation type="submission" date="2016-10" db="EMBL/GenBank/DDBJ databases">
        <authorList>
            <person name="de Groot N.N."/>
        </authorList>
    </citation>
    <scope>NUCLEOTIDE SEQUENCE [LARGE SCALE GENOMIC DNA]</scope>
    <source>
        <strain evidence="4">DSM 16632</strain>
    </source>
</reference>
<reference evidence="3 5" key="1">
    <citation type="journal article" date="2016" name="Genome Announc.">
        <title>Draft Genome Sequence of the Rumen Methanogen Methanobrevibacter olleyae YLM1.</title>
        <authorList>
            <person name="Kelly W.J."/>
            <person name="Li D."/>
            <person name="Lambie S.C."/>
            <person name="Cox F."/>
            <person name="Attwood G.T."/>
            <person name="Altermann E."/>
            <person name="Leahy S.C."/>
        </authorList>
    </citation>
    <scope>NUCLEOTIDE SEQUENCE [LARGE SCALE GENOMIC DNA]</scope>
    <source>
        <strain evidence="3 5">YLM1</strain>
    </source>
</reference>
<accession>A0A126R3W4</accession>
<proteinExistence type="inferred from homology"/>
<evidence type="ECO:0000313" key="4">
    <source>
        <dbReference type="EMBL" id="SFL67999.1"/>
    </source>
</evidence>
<dbReference type="Pfam" id="PF02369">
    <property type="entry name" value="Big_1"/>
    <property type="match status" value="1"/>
</dbReference>
<dbReference type="SUPFAM" id="SSF51126">
    <property type="entry name" value="Pectin lyase-like"/>
    <property type="match status" value="3"/>
</dbReference>
<evidence type="ECO:0000313" key="3">
    <source>
        <dbReference type="EMBL" id="AMK16365.1"/>
    </source>
</evidence>
<dbReference type="EMBL" id="CP014265">
    <property type="protein sequence ID" value="AMK16365.1"/>
    <property type="molecule type" value="Genomic_DNA"/>
</dbReference>
<dbReference type="InterPro" id="IPR013783">
    <property type="entry name" value="Ig-like_fold"/>
</dbReference>
<reference evidence="6" key="3">
    <citation type="submission" date="2016-10" db="EMBL/GenBank/DDBJ databases">
        <authorList>
            <person name="Varghese N."/>
        </authorList>
    </citation>
    <scope>NUCLEOTIDE SEQUENCE [LARGE SCALE GENOMIC DNA]</scope>
    <source>
        <strain evidence="6">DSM 16632</strain>
    </source>
</reference>
<dbReference type="KEGG" id="mol:YLM1_1810"/>
<keyword evidence="5" id="KW-1185">Reference proteome</keyword>
<dbReference type="InterPro" id="IPR011050">
    <property type="entry name" value="Pectin_lyase_fold/virulence"/>
</dbReference>
<dbReference type="SMART" id="SM00634">
    <property type="entry name" value="BID_1"/>
    <property type="match status" value="2"/>
</dbReference>
<feature type="domain" description="Big-1" evidence="2">
    <location>
        <begin position="986"/>
        <end position="1077"/>
    </location>
</feature>
<evidence type="ECO:0000313" key="6">
    <source>
        <dbReference type="Proteomes" id="UP000183442"/>
    </source>
</evidence>
<dbReference type="EMBL" id="FOTL01000027">
    <property type="protein sequence ID" value="SFL67999.1"/>
    <property type="molecule type" value="Genomic_DNA"/>
</dbReference>
<dbReference type="PATRIC" id="fig|294671.3.peg.1880"/>
<sequence length="1085" mass="115873">MNLGRGFFVMKLSKFTAILAILLISILAIGAVSAESVDDTDIVTITEGDGGDIQESIEPTESIDNIGTADTADMIVEDDGSAVRDEGANSYDLDDDSYSTYFNVDGTTTGALSADGNYSLNLGTLTNKDIKIDSGSNINITAKDGAGFINNGTITIGDGAGSAGSIIISGLTFTNINKDGIVVKQYSNKVTIDDNKFNLTYDSSYSDSPMAIVTKGYVDETTITNNKIIMNSAADYTYGIDLAYYITWTEYGSSNAEHFYLANNDINIVSTTNSGMGEGMYLDSIINSVIENNYINVVTENAAVANYGMQVSDSWGFLNTPFASSPYNITIKNNTVVLDSADMAYGITVISLWPYDEAYETIVKDITISANDVTINSQTGAVGIGAKSSDVSITDNKVNISADVSKDVQAYADPAFGNESYAIFVNNFDKDNGYYVNNTVTGNIIVSNVQAIKTTKDDDNVQPLTIENNEIQQILIDDDTYDTYFNVDGTIKDDAPISANYILLLGDLNDKKLVIDIPLTINAVPNKKLVNSIINLIAGADNTVIEGLTMEFTGDENTGSVGIIYIKEVSNVTISNNKITVPNFVDKPDASWGSSVYAIEVESGALGCNDIIIANNLIDIKGNNSYLYGIDVFQTWGSENRNKNINVFENNVTINGGSRMAEGIYISASDDVVVNGNNICTISDGAAYGIATDQLKDAMITSNNITAESATMAYGITATTSGSNVTIRGNDVNTKGTGAVGVGINKQDGITIEDNTIVIDGGDFTTITSYDSLGTANAAILVGEGNTNIKLSGNNVSETSAVRLNSTIEVNNLSLTAAPSGNGNLEMVLKTISGSILKNQTINVVFNNQMFELTTDDKGVARLPFALNKAGIYNVNIFYLGDDNYRGFDTSAKITINKLATKTSSADKTYLATLNGKTITATLKDAKGNVLANKALTFVVNGKSYTVKTNAKGIATLKLSLTAAKTYTVSIKFAGDSVYDASAVSAKFKLNKEKTKITAPKKTFKKSAKTKKVVITLKNSKGKAIAKKKVTLIVNKKKYTVKTNKKGKASIKVKLTKKGTFKYTVKFAGDSQYKSVKKAGKIRIK</sequence>
<gene>
    <name evidence="4" type="ORF">SAMN02910297_01494</name>
    <name evidence="3" type="ORF">YLM1_1810</name>
</gene>
<dbReference type="SMART" id="SM00710">
    <property type="entry name" value="PbH1"/>
    <property type="match status" value="14"/>
</dbReference>
<dbReference type="InterPro" id="IPR003344">
    <property type="entry name" value="Big_1_dom"/>
</dbReference>
<evidence type="ECO:0000313" key="5">
    <source>
        <dbReference type="Proteomes" id="UP000066376"/>
    </source>
</evidence>
<organism evidence="3 5">
    <name type="scientific">Methanobrevibacter olleyae</name>
    <dbReference type="NCBI Taxonomy" id="294671"/>
    <lineage>
        <taxon>Archaea</taxon>
        <taxon>Methanobacteriati</taxon>
        <taxon>Methanobacteriota</taxon>
        <taxon>Methanomada group</taxon>
        <taxon>Methanobacteria</taxon>
        <taxon>Methanobacteriales</taxon>
        <taxon>Methanobacteriaceae</taxon>
        <taxon>Methanobrevibacter</taxon>
    </lineage>
</organism>
<dbReference type="SUPFAM" id="SSF49373">
    <property type="entry name" value="Invasin/intimin cell-adhesion fragments"/>
    <property type="match status" value="1"/>
</dbReference>
<dbReference type="Proteomes" id="UP000183442">
    <property type="component" value="Unassembled WGS sequence"/>
</dbReference>
<dbReference type="AlphaFoldDB" id="A0A126R3W4"/>
<dbReference type="Gene3D" id="2.160.20.10">
    <property type="entry name" value="Single-stranded right-handed beta-helix, Pectin lyase-like"/>
    <property type="match status" value="1"/>
</dbReference>